<organism evidence="6 7">
    <name type="scientific">Pendulispora brunnea</name>
    <dbReference type="NCBI Taxonomy" id="2905690"/>
    <lineage>
        <taxon>Bacteria</taxon>
        <taxon>Pseudomonadati</taxon>
        <taxon>Myxococcota</taxon>
        <taxon>Myxococcia</taxon>
        <taxon>Myxococcales</taxon>
        <taxon>Sorangiineae</taxon>
        <taxon>Pendulisporaceae</taxon>
        <taxon>Pendulispora</taxon>
    </lineage>
</organism>
<dbReference type="HAMAP" id="MF_01813">
    <property type="entry name" value="MenG_UbiE_methyltr"/>
    <property type="match status" value="1"/>
</dbReference>
<feature type="binding site" evidence="5">
    <location>
        <position position="64"/>
    </location>
    <ligand>
        <name>S-adenosyl-L-methionine</name>
        <dbReference type="ChEBI" id="CHEBI:59789"/>
    </ligand>
</feature>
<protein>
    <recommendedName>
        <fullName evidence="5">Demethylmenaquinone methyltransferase</fullName>
        <ecNumber evidence="5">2.1.1.163</ecNumber>
    </recommendedName>
</protein>
<dbReference type="GO" id="GO:0032259">
    <property type="term" value="P:methylation"/>
    <property type="evidence" value="ECO:0007669"/>
    <property type="project" value="UniProtKB-KW"/>
</dbReference>
<keyword evidence="1 5" id="KW-0474">Menaquinone biosynthesis</keyword>
<dbReference type="PROSITE" id="PS01183">
    <property type="entry name" value="UBIE_1"/>
    <property type="match status" value="1"/>
</dbReference>
<dbReference type="CDD" id="cd02440">
    <property type="entry name" value="AdoMet_MTases"/>
    <property type="match status" value="1"/>
</dbReference>
<comment type="catalytic activity">
    <reaction evidence="5">
        <text>a 2-demethylmenaquinol + S-adenosyl-L-methionine = a menaquinol + S-adenosyl-L-homocysteine + H(+)</text>
        <dbReference type="Rhea" id="RHEA:42640"/>
        <dbReference type="Rhea" id="RHEA-COMP:9539"/>
        <dbReference type="Rhea" id="RHEA-COMP:9563"/>
        <dbReference type="ChEBI" id="CHEBI:15378"/>
        <dbReference type="ChEBI" id="CHEBI:18151"/>
        <dbReference type="ChEBI" id="CHEBI:55437"/>
        <dbReference type="ChEBI" id="CHEBI:57856"/>
        <dbReference type="ChEBI" id="CHEBI:59789"/>
        <dbReference type="EC" id="2.1.1.163"/>
    </reaction>
</comment>
<evidence type="ECO:0000256" key="4">
    <source>
        <dbReference type="ARBA" id="ARBA00022691"/>
    </source>
</evidence>
<dbReference type="GO" id="GO:0008168">
    <property type="term" value="F:methyltransferase activity"/>
    <property type="evidence" value="ECO:0007669"/>
    <property type="project" value="UniProtKB-KW"/>
</dbReference>
<keyword evidence="2 5" id="KW-0489">Methyltransferase</keyword>
<evidence type="ECO:0000313" key="7">
    <source>
        <dbReference type="Proteomes" id="UP001379533"/>
    </source>
</evidence>
<dbReference type="Gene3D" id="3.40.50.150">
    <property type="entry name" value="Vaccinia Virus protein VP39"/>
    <property type="match status" value="1"/>
</dbReference>
<dbReference type="InterPro" id="IPR023576">
    <property type="entry name" value="UbiE/COQ5_MeTrFase_CS"/>
</dbReference>
<evidence type="ECO:0000256" key="3">
    <source>
        <dbReference type="ARBA" id="ARBA00022679"/>
    </source>
</evidence>
<dbReference type="EC" id="2.1.1.163" evidence="5"/>
<feature type="binding site" evidence="5">
    <location>
        <position position="84"/>
    </location>
    <ligand>
        <name>S-adenosyl-L-methionine</name>
        <dbReference type="ChEBI" id="CHEBI:59789"/>
    </ligand>
</feature>
<accession>A0ABZ2K2Z1</accession>
<name>A0ABZ2K2Z1_9BACT</name>
<dbReference type="PANTHER" id="PTHR43591:SF24">
    <property type="entry name" value="2-METHOXY-6-POLYPRENYL-1,4-BENZOQUINOL METHYLASE, MITOCHONDRIAL"/>
    <property type="match status" value="1"/>
</dbReference>
<dbReference type="PANTHER" id="PTHR43591">
    <property type="entry name" value="METHYLTRANSFERASE"/>
    <property type="match status" value="1"/>
</dbReference>
<comment type="similarity">
    <text evidence="5">Belongs to the class I-like SAM-binding methyltransferase superfamily. MenG/UbiE family.</text>
</comment>
<comment type="function">
    <text evidence="5">Methyltransferase required for the conversion of demethylmenaquinol (DMKH2) to menaquinol (MKH2).</text>
</comment>
<sequence length="235" mass="25618">MTSSSHGASHGNTVRAMFDRIAPTYDVLNRLMSAGRDQLWRRKAVSALTERAPEGALLDLCAGTLDLTALLDRARPSSRLVACDFAKDMLERGRHKAPRAETVVGDALDLPFRDGEFTGVICGFGMRNLGDLARGIAQVRRVLAPGGIFVTLEFFRPQRPVTRAFHAAYAEHVMPKVGGLLSGDKQAYSYLVRTMKNFATRAEYETELVRGGFSRVSSSELTMGIASIVVAEVAL</sequence>
<dbReference type="EMBL" id="CP089982">
    <property type="protein sequence ID" value="WXA91915.1"/>
    <property type="molecule type" value="Genomic_DNA"/>
</dbReference>
<feature type="binding site" evidence="5">
    <location>
        <begin position="106"/>
        <end position="107"/>
    </location>
    <ligand>
        <name>S-adenosyl-L-methionine</name>
        <dbReference type="ChEBI" id="CHEBI:59789"/>
    </ligand>
</feature>
<dbReference type="InterPro" id="IPR029063">
    <property type="entry name" value="SAM-dependent_MTases_sf"/>
</dbReference>
<keyword evidence="3 5" id="KW-0808">Transferase</keyword>
<keyword evidence="6" id="KW-0830">Ubiquinone</keyword>
<dbReference type="NCBIfam" id="TIGR01934">
    <property type="entry name" value="MenG_MenH_UbiE"/>
    <property type="match status" value="1"/>
</dbReference>
<keyword evidence="4 5" id="KW-0949">S-adenosyl-L-methionine</keyword>
<dbReference type="RefSeq" id="WP_394842532.1">
    <property type="nucleotide sequence ID" value="NZ_CP089982.1"/>
</dbReference>
<evidence type="ECO:0000256" key="5">
    <source>
        <dbReference type="HAMAP-Rule" id="MF_01813"/>
    </source>
</evidence>
<dbReference type="PROSITE" id="PS51608">
    <property type="entry name" value="SAM_MT_UBIE"/>
    <property type="match status" value="1"/>
</dbReference>
<comment type="caution">
    <text evidence="5">Lacks conserved residue(s) required for the propagation of feature annotation.</text>
</comment>
<gene>
    <name evidence="5" type="primary">menG</name>
    <name evidence="6" type="ORF">LZC95_36365</name>
</gene>
<dbReference type="Pfam" id="PF01209">
    <property type="entry name" value="Ubie_methyltran"/>
    <property type="match status" value="1"/>
</dbReference>
<keyword evidence="7" id="KW-1185">Reference proteome</keyword>
<dbReference type="SUPFAM" id="SSF53335">
    <property type="entry name" value="S-adenosyl-L-methionine-dependent methyltransferases"/>
    <property type="match status" value="1"/>
</dbReference>
<proteinExistence type="inferred from homology"/>
<dbReference type="Proteomes" id="UP001379533">
    <property type="component" value="Chromosome"/>
</dbReference>
<comment type="pathway">
    <text evidence="5">Quinol/quinone metabolism; menaquinone biosynthesis; menaquinol from 1,4-dihydroxy-2-naphthoate: step 2/2.</text>
</comment>
<evidence type="ECO:0000256" key="2">
    <source>
        <dbReference type="ARBA" id="ARBA00022603"/>
    </source>
</evidence>
<dbReference type="InterPro" id="IPR004033">
    <property type="entry name" value="UbiE/COQ5_MeTrFase"/>
</dbReference>
<evidence type="ECO:0000256" key="1">
    <source>
        <dbReference type="ARBA" id="ARBA00022428"/>
    </source>
</evidence>
<evidence type="ECO:0000313" key="6">
    <source>
        <dbReference type="EMBL" id="WXA91915.1"/>
    </source>
</evidence>
<reference evidence="6 7" key="1">
    <citation type="submission" date="2021-12" db="EMBL/GenBank/DDBJ databases">
        <title>Discovery of the Pendulisporaceae a myxobacterial family with distinct sporulation behavior and unique specialized metabolism.</title>
        <authorList>
            <person name="Garcia R."/>
            <person name="Popoff A."/>
            <person name="Bader C.D."/>
            <person name="Loehr J."/>
            <person name="Walesch S."/>
            <person name="Walt C."/>
            <person name="Boldt J."/>
            <person name="Bunk B."/>
            <person name="Haeckl F.J.F.P.J."/>
            <person name="Gunesch A.P."/>
            <person name="Birkelbach J."/>
            <person name="Nuebel U."/>
            <person name="Pietschmann T."/>
            <person name="Bach T."/>
            <person name="Mueller R."/>
        </authorList>
    </citation>
    <scope>NUCLEOTIDE SEQUENCE [LARGE SCALE GENOMIC DNA]</scope>
    <source>
        <strain evidence="6 7">MSr12523</strain>
    </source>
</reference>